<dbReference type="InterPro" id="IPR029052">
    <property type="entry name" value="Metallo-depent_PP-like"/>
</dbReference>
<name>A0A4U7AQV4_9PEZI</name>
<accession>A0A4U7AQV4</accession>
<proteinExistence type="predicted"/>
<dbReference type="PANTHER" id="PTHR12905">
    <property type="entry name" value="METALLOPHOSPHOESTERASE"/>
    <property type="match status" value="1"/>
</dbReference>
<dbReference type="InterPro" id="IPR004843">
    <property type="entry name" value="Calcineurin-like_PHP"/>
</dbReference>
<dbReference type="SUPFAM" id="SSF56300">
    <property type="entry name" value="Metallo-dependent phosphatases"/>
    <property type="match status" value="1"/>
</dbReference>
<organism evidence="2 3">
    <name type="scientific">Elsinoe australis</name>
    <dbReference type="NCBI Taxonomy" id="40998"/>
    <lineage>
        <taxon>Eukaryota</taxon>
        <taxon>Fungi</taxon>
        <taxon>Dikarya</taxon>
        <taxon>Ascomycota</taxon>
        <taxon>Pezizomycotina</taxon>
        <taxon>Dothideomycetes</taxon>
        <taxon>Dothideomycetidae</taxon>
        <taxon>Myriangiales</taxon>
        <taxon>Elsinoaceae</taxon>
        <taxon>Elsinoe</taxon>
    </lineage>
</organism>
<dbReference type="Proteomes" id="UP000308133">
    <property type="component" value="Unassembled WGS sequence"/>
</dbReference>
<dbReference type="Gene3D" id="3.60.21.10">
    <property type="match status" value="2"/>
</dbReference>
<dbReference type="AlphaFoldDB" id="A0A4U7AQV4"/>
<gene>
    <name evidence="2" type="ORF">C1H76_9092</name>
</gene>
<reference evidence="2 3" key="1">
    <citation type="submission" date="2018-02" db="EMBL/GenBank/DDBJ databases">
        <title>Draft genome sequences of Elsinoe sp., causing black scab on jojoba.</title>
        <authorList>
            <person name="Stodart B."/>
            <person name="Jeffress S."/>
            <person name="Ash G."/>
            <person name="Arun Chinnappa K."/>
        </authorList>
    </citation>
    <scope>NUCLEOTIDE SEQUENCE [LARGE SCALE GENOMIC DNA]</scope>
    <source>
        <strain evidence="2 3">Hillstone_2</strain>
    </source>
</reference>
<feature type="domain" description="Calcineurin-like phosphoesterase" evidence="1">
    <location>
        <begin position="15"/>
        <end position="251"/>
    </location>
</feature>
<dbReference type="GO" id="GO:0016787">
    <property type="term" value="F:hydrolase activity"/>
    <property type="evidence" value="ECO:0007669"/>
    <property type="project" value="InterPro"/>
</dbReference>
<dbReference type="InterPro" id="IPR051693">
    <property type="entry name" value="UPF0046_metallophosphoest"/>
</dbReference>
<evidence type="ECO:0000313" key="3">
    <source>
        <dbReference type="Proteomes" id="UP000308133"/>
    </source>
</evidence>
<dbReference type="PANTHER" id="PTHR12905:SF16">
    <property type="entry name" value="SER_THR PROTEIN PHOSPHATASE FAMILY PROTEIN (AFU_ORTHOLOGUE AFUA_1G06000)"/>
    <property type="match status" value="1"/>
</dbReference>
<dbReference type="CDD" id="cd07379">
    <property type="entry name" value="MPP_239FB"/>
    <property type="match status" value="1"/>
</dbReference>
<dbReference type="EMBL" id="PTQR01000126">
    <property type="protein sequence ID" value="TKX18831.1"/>
    <property type="molecule type" value="Genomic_DNA"/>
</dbReference>
<sequence>MANNINTKTHLRKTRIVCISDTHGASPKDGAFKLPKGDVLIHTGDLTNQGTYSELKKTVDWIAEADFEVKIVVAGNHDITLDAPFYASHGPQFHNQRPQSPTACLSLLTSNPSITYINHASTTIRLTSPTGPHTTFRVFASPLSPVIGTWAFSYPPCPSGRTALSSFSSPSSPPLVSPTPFPPAAFTASRYESGKDPWSQIPLDTDVLVTHTPPHAHVDLSPKHGRIGCAALQRRLWEVRPALHVCGHVHEGRGAEVVRWGLVPSRVGREEGVVRWEEGSISGGRGKGGGGMGRESRVDLTGRRKGEMLGRGLENDFSSVREVEAVRDRFEKDRGSGERSRRLRRKSRLAEEHALLVAENREGQGMGRVENHVSFSTDGKGKGEMRLGSMHHGYLQAWKGREGRKETCIVNAAIMARSHGMGAKRYNQPIVVEIDLPVWEEEEDELDAAMGRMQEVEVGAEAKARGDEVP</sequence>
<comment type="caution">
    <text evidence="2">The sequence shown here is derived from an EMBL/GenBank/DDBJ whole genome shotgun (WGS) entry which is preliminary data.</text>
</comment>
<evidence type="ECO:0000313" key="2">
    <source>
        <dbReference type="EMBL" id="TKX18831.1"/>
    </source>
</evidence>
<evidence type="ECO:0000259" key="1">
    <source>
        <dbReference type="Pfam" id="PF00149"/>
    </source>
</evidence>
<protein>
    <submittedName>
        <fullName evidence="2">Putative calcineurin-like phosphoesterase-5</fullName>
    </submittedName>
</protein>
<dbReference type="Pfam" id="PF00149">
    <property type="entry name" value="Metallophos"/>
    <property type="match status" value="1"/>
</dbReference>